<keyword evidence="4 12" id="KW-0347">Helicase</keyword>
<keyword evidence="5" id="KW-0067">ATP-binding</keyword>
<dbReference type="InterPro" id="IPR027417">
    <property type="entry name" value="P-loop_NTPase"/>
</dbReference>
<evidence type="ECO:0000256" key="4">
    <source>
        <dbReference type="ARBA" id="ARBA00022806"/>
    </source>
</evidence>
<evidence type="ECO:0000256" key="7">
    <source>
        <dbReference type="ARBA" id="ARBA00023204"/>
    </source>
</evidence>
<dbReference type="PIRSF" id="PIRSF037307">
    <property type="entry name" value="Lhr-like_helic_prd"/>
    <property type="match status" value="1"/>
</dbReference>
<dbReference type="InterPro" id="IPR045628">
    <property type="entry name" value="Lhr_WH_dom"/>
</dbReference>
<dbReference type="Pfam" id="PF00270">
    <property type="entry name" value="DEAD"/>
    <property type="match status" value="1"/>
</dbReference>
<dbReference type="PROSITE" id="PS51194">
    <property type="entry name" value="HELICASE_CTER"/>
    <property type="match status" value="1"/>
</dbReference>
<evidence type="ECO:0000259" key="11">
    <source>
        <dbReference type="PROSITE" id="PS51194"/>
    </source>
</evidence>
<dbReference type="GO" id="GO:0003677">
    <property type="term" value="F:DNA binding"/>
    <property type="evidence" value="ECO:0007669"/>
    <property type="project" value="UniProtKB-KW"/>
</dbReference>
<dbReference type="SUPFAM" id="SSF52540">
    <property type="entry name" value="P-loop containing nucleoside triphosphate hydrolases"/>
    <property type="match status" value="1"/>
</dbReference>
<reference evidence="12 13" key="1">
    <citation type="submission" date="2018-10" db="EMBL/GenBank/DDBJ databases">
        <title>Natrarchaeobius chitinivorans gen. nov., sp. nov., and Natrarchaeobius haloalkaliphilus sp. nov., alkaliphilic, chitin-utilizing haloarchaea from hypersaline alkaline lakes.</title>
        <authorList>
            <person name="Sorokin D.Y."/>
            <person name="Elcheninov A.G."/>
            <person name="Kostrikina N.A."/>
            <person name="Bale N.J."/>
            <person name="Sinninghe Damste J.S."/>
            <person name="Khijniak T.V."/>
            <person name="Kublanov I.V."/>
            <person name="Toshchakov S.V."/>
        </authorList>
    </citation>
    <scope>NUCLEOTIDE SEQUENCE [LARGE SCALE GENOMIC DNA]</scope>
    <source>
        <strain evidence="12 13">AArcht7</strain>
    </source>
</reference>
<dbReference type="PANTHER" id="PTHR47962:SF5">
    <property type="entry name" value="ATP-DEPENDENT HELICASE LHR-RELATED"/>
    <property type="match status" value="1"/>
</dbReference>
<dbReference type="Pfam" id="PF00271">
    <property type="entry name" value="Helicase_C"/>
    <property type="match status" value="1"/>
</dbReference>
<dbReference type="Pfam" id="PF08494">
    <property type="entry name" value="DEAD_assoc"/>
    <property type="match status" value="1"/>
</dbReference>
<keyword evidence="3" id="KW-0378">Hydrolase</keyword>
<evidence type="ECO:0000256" key="2">
    <source>
        <dbReference type="ARBA" id="ARBA00022763"/>
    </source>
</evidence>
<keyword evidence="6" id="KW-0238">DNA-binding</keyword>
<proteinExistence type="inferred from homology"/>
<dbReference type="PROSITE" id="PS00690">
    <property type="entry name" value="DEAH_ATP_HELICASE"/>
    <property type="match status" value="1"/>
</dbReference>
<sequence>MTEGDVAAFTHLGPTVRDALSERGFSTPTGPQRLAIPPLSAGENTLVIAPTGSGKTETAMLPVFDHLVSDGPPEGFGALYVTPLRALNRDMRERLEWWGNHLDLEVAVRHGDTTRYQRSKQAEDPPDVLITTPETLQAMLTGERLREALADVSHVVIDEVHELAASKRGAQLSVGLERLRELSGGFQRIGLSATVGEPAEVGRFLTGGRPCEIRQIDVGSNVDVAVREPEVTDEDETLAGRLLTEPETASHVRLIRDLVDAHESTLIFVNTRQTAEALGSRFTELELPIGVHHGSLSKEARIDVENRFKSGELDGLLCTSSMELGIDVGRVDHVIQYKSPRQVTRLLQRIGRAGHRRDEVSSGTIVTTRPDDTFEALAIARRARAGEVEPAAIHEGSLDVVANQIPGIVHSRGSTRVNEAYEAVTGAYPFRDLAEETFREVLSELHRNRIVWFDENEDRIETSGGTWQYVYANLSMIPDEETYEVHDIASSTRIGTLDERFVVNFARPGEVFVQRGEMWRIAEIDDDEAVVKVSPIEDPAGEVPSWIGQEIPVPYEVAGEVGEIRAVAQPQLETGAGARAVGRELANRYPADEQTLTGACEQLERQIDAGAPMPTANRLVLERQGKSVVLNACFGHATNETLGRVLSALLGQRAGSSVGLETDPYRIELEVPNSIGTSDVVGVLRETDPDHVETIVELGLKRSDALAFRLSQVSASFGALKRWQGSGRLSNERLLAALEGTPMYEEAIREVFHEDLAVERASAVLERIQSGDLEMVTHRGRTPIGRDGRSSGTELLAPENADASVIKTVRERIRNDRVILLCTHCTEWKVKTKVKRVRERPECPECGSTRIAALNPWADEVVQAVRAAEKDDDQERMTERAFRSASLVQSHGKQAVIAMAARGVGPHNAARIINKLREDEDEFYRDILSKEREYARTQSFWD</sequence>
<protein>
    <submittedName>
        <fullName evidence="12">DEAD/DEAH box helicase</fullName>
    </submittedName>
</protein>
<dbReference type="PANTHER" id="PTHR47962">
    <property type="entry name" value="ATP-DEPENDENT HELICASE LHR-RELATED-RELATED"/>
    <property type="match status" value="1"/>
</dbReference>
<keyword evidence="2" id="KW-0227">DNA damage</keyword>
<evidence type="ECO:0000256" key="8">
    <source>
        <dbReference type="ARBA" id="ARBA00023235"/>
    </source>
</evidence>
<dbReference type="SMART" id="SM00490">
    <property type="entry name" value="HELICc"/>
    <property type="match status" value="1"/>
</dbReference>
<dbReference type="CDD" id="cd17922">
    <property type="entry name" value="DEXHc_LHR-like"/>
    <property type="match status" value="1"/>
</dbReference>
<evidence type="ECO:0000313" key="12">
    <source>
        <dbReference type="EMBL" id="RQG99020.1"/>
    </source>
</evidence>
<dbReference type="OrthoDB" id="33870at2157"/>
<dbReference type="EMBL" id="REFZ01000011">
    <property type="protein sequence ID" value="RQG99020.1"/>
    <property type="molecule type" value="Genomic_DNA"/>
</dbReference>
<dbReference type="Gene3D" id="3.40.50.300">
    <property type="entry name" value="P-loop containing nucleotide triphosphate hydrolases"/>
    <property type="match status" value="2"/>
</dbReference>
<dbReference type="PROSITE" id="PS51192">
    <property type="entry name" value="HELICASE_ATP_BIND_1"/>
    <property type="match status" value="1"/>
</dbReference>
<keyword evidence="13" id="KW-1185">Reference proteome</keyword>
<evidence type="ECO:0000256" key="6">
    <source>
        <dbReference type="ARBA" id="ARBA00023125"/>
    </source>
</evidence>
<dbReference type="GO" id="GO:0140097">
    <property type="term" value="F:catalytic activity, acting on DNA"/>
    <property type="evidence" value="ECO:0007669"/>
    <property type="project" value="UniProtKB-ARBA"/>
</dbReference>
<accession>A0A3N6MNE6</accession>
<keyword evidence="8" id="KW-0413">Isomerase</keyword>
<organism evidence="12 13">
    <name type="scientific">Natrarchaeobius chitinivorans</name>
    <dbReference type="NCBI Taxonomy" id="1679083"/>
    <lineage>
        <taxon>Archaea</taxon>
        <taxon>Methanobacteriati</taxon>
        <taxon>Methanobacteriota</taxon>
        <taxon>Stenosarchaea group</taxon>
        <taxon>Halobacteria</taxon>
        <taxon>Halobacteriales</taxon>
        <taxon>Natrialbaceae</taxon>
        <taxon>Natrarchaeobius</taxon>
    </lineage>
</organism>
<evidence type="ECO:0000256" key="5">
    <source>
        <dbReference type="ARBA" id="ARBA00022840"/>
    </source>
</evidence>
<evidence type="ECO:0000313" key="13">
    <source>
        <dbReference type="Proteomes" id="UP000281431"/>
    </source>
</evidence>
<comment type="similarity">
    <text evidence="9">Belongs to the Lhr helicase family. Lhr-Core subfamily.</text>
</comment>
<dbReference type="InterPro" id="IPR011545">
    <property type="entry name" value="DEAD/DEAH_box_helicase_dom"/>
</dbReference>
<dbReference type="GO" id="GO:0006281">
    <property type="term" value="P:DNA repair"/>
    <property type="evidence" value="ECO:0007669"/>
    <property type="project" value="UniProtKB-KW"/>
</dbReference>
<evidence type="ECO:0000256" key="3">
    <source>
        <dbReference type="ARBA" id="ARBA00022801"/>
    </source>
</evidence>
<dbReference type="AlphaFoldDB" id="A0A3N6MNE6"/>
<evidence type="ECO:0000259" key="10">
    <source>
        <dbReference type="PROSITE" id="PS51192"/>
    </source>
</evidence>
<dbReference type="GO" id="GO:0016887">
    <property type="term" value="F:ATP hydrolysis activity"/>
    <property type="evidence" value="ECO:0007669"/>
    <property type="project" value="TreeGrafter"/>
</dbReference>
<feature type="domain" description="Helicase ATP-binding" evidence="10">
    <location>
        <begin position="36"/>
        <end position="213"/>
    </location>
</feature>
<keyword evidence="7" id="KW-0234">DNA repair</keyword>
<feature type="domain" description="Helicase C-terminal" evidence="11">
    <location>
        <begin position="254"/>
        <end position="399"/>
    </location>
</feature>
<evidence type="ECO:0000256" key="9">
    <source>
        <dbReference type="ARBA" id="ARBA00093467"/>
    </source>
</evidence>
<dbReference type="InterPro" id="IPR013701">
    <property type="entry name" value="Lhr-like_DEAD/DEAH_assoc"/>
</dbReference>
<dbReference type="Proteomes" id="UP000281431">
    <property type="component" value="Unassembled WGS sequence"/>
</dbReference>
<dbReference type="InterPro" id="IPR052511">
    <property type="entry name" value="ATP-dep_Helicase"/>
</dbReference>
<gene>
    <name evidence="12" type="ORF">EA472_15900</name>
</gene>
<name>A0A3N6MNE6_NATCH</name>
<dbReference type="InterPro" id="IPR017170">
    <property type="entry name" value="Lhr-like"/>
</dbReference>
<dbReference type="InterPro" id="IPR001650">
    <property type="entry name" value="Helicase_C-like"/>
</dbReference>
<comment type="caution">
    <text evidence="12">The sequence shown here is derived from an EMBL/GenBank/DDBJ whole genome shotgun (WGS) entry which is preliminary data.</text>
</comment>
<dbReference type="Pfam" id="PF19306">
    <property type="entry name" value="WHD_Lhr"/>
    <property type="match status" value="1"/>
</dbReference>
<dbReference type="GO" id="GO:0004386">
    <property type="term" value="F:helicase activity"/>
    <property type="evidence" value="ECO:0007669"/>
    <property type="project" value="UniProtKB-KW"/>
</dbReference>
<dbReference type="GO" id="GO:0005524">
    <property type="term" value="F:ATP binding"/>
    <property type="evidence" value="ECO:0007669"/>
    <property type="project" value="UniProtKB-KW"/>
</dbReference>
<keyword evidence="1" id="KW-0547">Nucleotide-binding</keyword>
<dbReference type="InterPro" id="IPR002464">
    <property type="entry name" value="DNA/RNA_helicase_DEAH_CS"/>
</dbReference>
<dbReference type="SMART" id="SM00487">
    <property type="entry name" value="DEXDc"/>
    <property type="match status" value="1"/>
</dbReference>
<dbReference type="InterPro" id="IPR014001">
    <property type="entry name" value="Helicase_ATP-bd"/>
</dbReference>
<evidence type="ECO:0000256" key="1">
    <source>
        <dbReference type="ARBA" id="ARBA00022741"/>
    </source>
</evidence>